<dbReference type="PANTHER" id="PTHR43839">
    <property type="entry name" value="OPPC IN A BINDING PROTEIN-DEPENDENT TRANSPORT SYSTEM"/>
    <property type="match status" value="1"/>
</dbReference>
<keyword evidence="5" id="KW-0813">Transport</keyword>
<organism evidence="8 9">
    <name type="scientific">Microlunatus parietis</name>
    <dbReference type="NCBI Taxonomy" id="682979"/>
    <lineage>
        <taxon>Bacteria</taxon>
        <taxon>Bacillati</taxon>
        <taxon>Actinomycetota</taxon>
        <taxon>Actinomycetes</taxon>
        <taxon>Propionibacteriales</taxon>
        <taxon>Propionibacteriaceae</taxon>
        <taxon>Microlunatus</taxon>
    </lineage>
</organism>
<evidence type="ECO:0000256" key="1">
    <source>
        <dbReference type="ARBA" id="ARBA00004141"/>
    </source>
</evidence>
<feature type="transmembrane region" description="Helical" evidence="5">
    <location>
        <begin position="252"/>
        <end position="274"/>
    </location>
</feature>
<dbReference type="Pfam" id="PF12911">
    <property type="entry name" value="OppC_N"/>
    <property type="match status" value="1"/>
</dbReference>
<evidence type="ECO:0000256" key="2">
    <source>
        <dbReference type="ARBA" id="ARBA00022692"/>
    </source>
</evidence>
<feature type="transmembrane region" description="Helical" evidence="5">
    <location>
        <begin position="225"/>
        <end position="246"/>
    </location>
</feature>
<feature type="domain" description="ABC transmembrane type-1" evidence="7">
    <location>
        <begin position="186"/>
        <end position="382"/>
    </location>
</feature>
<feature type="transmembrane region" description="Helical" evidence="5">
    <location>
        <begin position="361"/>
        <end position="381"/>
    </location>
</feature>
<evidence type="ECO:0000256" key="3">
    <source>
        <dbReference type="ARBA" id="ARBA00022989"/>
    </source>
</evidence>
<dbReference type="RefSeq" id="WP_179748058.1">
    <property type="nucleotide sequence ID" value="NZ_JACCBU010000001.1"/>
</dbReference>
<evidence type="ECO:0000256" key="4">
    <source>
        <dbReference type="ARBA" id="ARBA00023136"/>
    </source>
</evidence>
<feature type="transmembrane region" description="Helical" evidence="5">
    <location>
        <begin position="305"/>
        <end position="325"/>
    </location>
</feature>
<reference evidence="8 9" key="1">
    <citation type="submission" date="2020-07" db="EMBL/GenBank/DDBJ databases">
        <title>Sequencing the genomes of 1000 actinobacteria strains.</title>
        <authorList>
            <person name="Klenk H.-P."/>
        </authorList>
    </citation>
    <scope>NUCLEOTIDE SEQUENCE [LARGE SCALE GENOMIC DNA]</scope>
    <source>
        <strain evidence="8 9">DSM 22083</strain>
    </source>
</reference>
<proteinExistence type="inferred from homology"/>
<keyword evidence="4 5" id="KW-0472">Membrane</keyword>
<dbReference type="PROSITE" id="PS50928">
    <property type="entry name" value="ABC_TM1"/>
    <property type="match status" value="1"/>
</dbReference>
<dbReference type="GO" id="GO:0005886">
    <property type="term" value="C:plasma membrane"/>
    <property type="evidence" value="ECO:0007669"/>
    <property type="project" value="UniProtKB-SubCell"/>
</dbReference>
<dbReference type="InterPro" id="IPR025966">
    <property type="entry name" value="OppC_N"/>
</dbReference>
<feature type="transmembrane region" description="Helical" evidence="5">
    <location>
        <begin position="52"/>
        <end position="74"/>
    </location>
</feature>
<comment type="subcellular location">
    <subcellularLocation>
        <location evidence="5">Cell membrane</location>
        <topology evidence="5">Multi-pass membrane protein</topology>
    </subcellularLocation>
    <subcellularLocation>
        <location evidence="1">Membrane</location>
        <topology evidence="1">Multi-pass membrane protein</topology>
    </subcellularLocation>
</comment>
<feature type="region of interest" description="Disordered" evidence="6">
    <location>
        <begin position="1"/>
        <end position="26"/>
    </location>
</feature>
<comment type="similarity">
    <text evidence="5">Belongs to the binding-protein-dependent transport system permease family.</text>
</comment>
<evidence type="ECO:0000313" key="9">
    <source>
        <dbReference type="Proteomes" id="UP000569914"/>
    </source>
</evidence>
<keyword evidence="9" id="KW-1185">Reference proteome</keyword>
<dbReference type="Pfam" id="PF00528">
    <property type="entry name" value="BPD_transp_1"/>
    <property type="match status" value="1"/>
</dbReference>
<dbReference type="CDD" id="cd06261">
    <property type="entry name" value="TM_PBP2"/>
    <property type="match status" value="1"/>
</dbReference>
<sequence>MAEHRLLPESVPAGPSATAVAEEPASHRDHDDVVAVAPQWKLVVWSFRRHRMAVVGLVITVIIYLIALFANFLAPFSSGHLDPGYTYAPPQQLHIVDTSGGRTEFGLYVHGLTSVQDQETLKLTFTVDPTQKIPVGLFVKGEEYRLFGFIPADRHLIGPVTPGQPMFLLGADRTGHDLLSRMILGTQISMSIGLVGVAIAFLIGVTLGGISGYVGGRTDMIIQRIVEFFMSFPTLPLWLALAAALPADWGPLTRYFAITIILSMIAWTDLARVVRGRFLSLREEQFVEAATLDGSRRARTIFRHMLPSFSSHLIASLTLSIPGMILAETALSFLGLGLQAPVVSWGVLLQEAQNVRTLADAPWLLVPGLAVVVAVLSLNFLGDGLRDAADPYRR</sequence>
<dbReference type="PANTHER" id="PTHR43839:SF3">
    <property type="entry name" value="OLIGOPEPTIDE ABC TRANSPORTER, PERMEASE PROTEIN"/>
    <property type="match status" value="1"/>
</dbReference>
<gene>
    <name evidence="8" type="ORF">BKA15_000646</name>
</gene>
<dbReference type="InterPro" id="IPR000515">
    <property type="entry name" value="MetI-like"/>
</dbReference>
<evidence type="ECO:0000313" key="8">
    <source>
        <dbReference type="EMBL" id="NYE69317.1"/>
    </source>
</evidence>
<dbReference type="InterPro" id="IPR035906">
    <property type="entry name" value="MetI-like_sf"/>
</dbReference>
<accession>A0A7Y9L988</accession>
<keyword evidence="3 5" id="KW-1133">Transmembrane helix</keyword>
<dbReference type="AlphaFoldDB" id="A0A7Y9L988"/>
<evidence type="ECO:0000256" key="6">
    <source>
        <dbReference type="SAM" id="MobiDB-lite"/>
    </source>
</evidence>
<feature type="transmembrane region" description="Helical" evidence="5">
    <location>
        <begin position="188"/>
        <end position="213"/>
    </location>
</feature>
<dbReference type="Proteomes" id="UP000569914">
    <property type="component" value="Unassembled WGS sequence"/>
</dbReference>
<dbReference type="EMBL" id="JACCBU010000001">
    <property type="protein sequence ID" value="NYE69317.1"/>
    <property type="molecule type" value="Genomic_DNA"/>
</dbReference>
<keyword evidence="2 5" id="KW-0812">Transmembrane</keyword>
<evidence type="ECO:0000259" key="7">
    <source>
        <dbReference type="PROSITE" id="PS50928"/>
    </source>
</evidence>
<dbReference type="SUPFAM" id="SSF161098">
    <property type="entry name" value="MetI-like"/>
    <property type="match status" value="1"/>
</dbReference>
<comment type="caution">
    <text evidence="8">The sequence shown here is derived from an EMBL/GenBank/DDBJ whole genome shotgun (WGS) entry which is preliminary data.</text>
</comment>
<dbReference type="GO" id="GO:0055085">
    <property type="term" value="P:transmembrane transport"/>
    <property type="evidence" value="ECO:0007669"/>
    <property type="project" value="InterPro"/>
</dbReference>
<dbReference type="Gene3D" id="1.10.3720.10">
    <property type="entry name" value="MetI-like"/>
    <property type="match status" value="1"/>
</dbReference>
<protein>
    <submittedName>
        <fullName evidence="8">Peptide/nickel transport system permease protein</fullName>
    </submittedName>
</protein>
<name>A0A7Y9L988_9ACTN</name>
<evidence type="ECO:0000256" key="5">
    <source>
        <dbReference type="RuleBase" id="RU363032"/>
    </source>
</evidence>